<dbReference type="PANTHER" id="PTHR13789">
    <property type="entry name" value="MONOOXYGENASE"/>
    <property type="match status" value="1"/>
</dbReference>
<accession>A0ABM8G8G7</accession>
<feature type="domain" description="FAD-binding" evidence="3">
    <location>
        <begin position="165"/>
        <end position="201"/>
    </location>
</feature>
<feature type="domain" description="FAD-binding" evidence="3">
    <location>
        <begin position="1"/>
        <end position="57"/>
    </location>
</feature>
<dbReference type="Pfam" id="PF01494">
    <property type="entry name" value="FAD_binding_3"/>
    <property type="match status" value="2"/>
</dbReference>
<evidence type="ECO:0000256" key="2">
    <source>
        <dbReference type="ARBA" id="ARBA00023033"/>
    </source>
</evidence>
<keyword evidence="5" id="KW-1185">Reference proteome</keyword>
<name>A0ABM8G8G7_9MICO</name>
<keyword evidence="1" id="KW-0560">Oxidoreductase</keyword>
<proteinExistence type="predicted"/>
<gene>
    <name evidence="4" type="ORF">GCM10025866_03950</name>
</gene>
<organism evidence="4 5">
    <name type="scientific">Naasia aerilata</name>
    <dbReference type="NCBI Taxonomy" id="1162966"/>
    <lineage>
        <taxon>Bacteria</taxon>
        <taxon>Bacillati</taxon>
        <taxon>Actinomycetota</taxon>
        <taxon>Actinomycetes</taxon>
        <taxon>Micrococcales</taxon>
        <taxon>Microbacteriaceae</taxon>
        <taxon>Naasia</taxon>
    </lineage>
</organism>
<keyword evidence="2" id="KW-0503">Monooxygenase</keyword>
<dbReference type="PRINTS" id="PR00420">
    <property type="entry name" value="RNGMNOXGNASE"/>
</dbReference>
<dbReference type="InterPro" id="IPR050493">
    <property type="entry name" value="FAD-dep_Monooxygenase_BioMet"/>
</dbReference>
<protein>
    <recommendedName>
        <fullName evidence="3">FAD-binding domain-containing protein</fullName>
    </recommendedName>
</protein>
<dbReference type="SUPFAM" id="SSF51905">
    <property type="entry name" value="FAD/NAD(P)-binding domain"/>
    <property type="match status" value="1"/>
</dbReference>
<dbReference type="InterPro" id="IPR002938">
    <property type="entry name" value="FAD-bd"/>
</dbReference>
<sequence length="263" mass="28431">MIEEVTRLGIDIRYETTVSRLEADEHGVDVEYTDGRTDRADFVLGADGVHSSLRSSVLPDAPEPAYAGQSIWRAEAVSPPGLEHYTMMLGGPIRLGLVPLPDGRLYLWMLDTTLGPERPASDDLLGLFLERAARFGGFAPAVIDDVSAAGRVDFRALQWLLVPPPWHSGRALLLGDAVHTTTPHIAFGAGLALEDAVVLGELAQAGLPFEDLATRFASRRWERARLVVETSLQLSRWEQEPGPPNPEAGRLTGATLAALSAPI</sequence>
<reference evidence="5" key="1">
    <citation type="journal article" date="2019" name="Int. J. Syst. Evol. Microbiol.">
        <title>The Global Catalogue of Microorganisms (GCM) 10K type strain sequencing project: providing services to taxonomists for standard genome sequencing and annotation.</title>
        <authorList>
            <consortium name="The Broad Institute Genomics Platform"/>
            <consortium name="The Broad Institute Genome Sequencing Center for Infectious Disease"/>
            <person name="Wu L."/>
            <person name="Ma J."/>
        </authorList>
    </citation>
    <scope>NUCLEOTIDE SEQUENCE [LARGE SCALE GENOMIC DNA]</scope>
    <source>
        <strain evidence="5">NBRC 108725</strain>
    </source>
</reference>
<dbReference type="EMBL" id="AP027731">
    <property type="protein sequence ID" value="BDZ44486.1"/>
    <property type="molecule type" value="Genomic_DNA"/>
</dbReference>
<evidence type="ECO:0000313" key="4">
    <source>
        <dbReference type="EMBL" id="BDZ44486.1"/>
    </source>
</evidence>
<evidence type="ECO:0000256" key="1">
    <source>
        <dbReference type="ARBA" id="ARBA00023002"/>
    </source>
</evidence>
<dbReference type="Gene3D" id="3.50.50.60">
    <property type="entry name" value="FAD/NAD(P)-binding domain"/>
    <property type="match status" value="1"/>
</dbReference>
<dbReference type="PANTHER" id="PTHR13789:SF309">
    <property type="entry name" value="PUTATIVE (AFU_ORTHOLOGUE AFUA_6G14510)-RELATED"/>
    <property type="match status" value="1"/>
</dbReference>
<evidence type="ECO:0000313" key="5">
    <source>
        <dbReference type="Proteomes" id="UP001321498"/>
    </source>
</evidence>
<dbReference type="Proteomes" id="UP001321498">
    <property type="component" value="Chromosome"/>
</dbReference>
<dbReference type="InterPro" id="IPR036188">
    <property type="entry name" value="FAD/NAD-bd_sf"/>
</dbReference>
<evidence type="ECO:0000259" key="3">
    <source>
        <dbReference type="Pfam" id="PF01494"/>
    </source>
</evidence>